<dbReference type="AlphaFoldDB" id="A0AAP5NDB6"/>
<evidence type="ECO:0000256" key="7">
    <source>
        <dbReference type="ARBA" id="ARBA00022967"/>
    </source>
</evidence>
<keyword evidence="5" id="KW-0547">Nucleotide-binding</keyword>
<organism evidence="10 12">
    <name type="scientific">Enterococcus raffinosus</name>
    <dbReference type="NCBI Taxonomy" id="71452"/>
    <lineage>
        <taxon>Bacteria</taxon>
        <taxon>Bacillati</taxon>
        <taxon>Bacillota</taxon>
        <taxon>Bacilli</taxon>
        <taxon>Lactobacillales</taxon>
        <taxon>Enterococcaceae</taxon>
        <taxon>Enterococcus</taxon>
    </lineage>
</organism>
<dbReference type="EMBL" id="JARPXL010000014">
    <property type="protein sequence ID" value="MDT2545381.1"/>
    <property type="molecule type" value="Genomic_DNA"/>
</dbReference>
<dbReference type="SMART" id="SM00382">
    <property type="entry name" value="AAA"/>
    <property type="match status" value="1"/>
</dbReference>
<dbReference type="InterPro" id="IPR015856">
    <property type="entry name" value="ABC_transpr_CbiO/EcfA_su"/>
</dbReference>
<keyword evidence="6 10" id="KW-0067">ATP-binding</keyword>
<name>A0AAP5NDB6_9ENTE</name>
<dbReference type="EMBL" id="JARPXM010000001">
    <property type="protein sequence ID" value="MDT2536639.1"/>
    <property type="molecule type" value="Genomic_DNA"/>
</dbReference>
<dbReference type="CDD" id="cd03225">
    <property type="entry name" value="ABC_cobalt_CbiO_domain1"/>
    <property type="match status" value="1"/>
</dbReference>
<accession>A0AAP5NDB6</accession>
<evidence type="ECO:0000256" key="3">
    <source>
        <dbReference type="ARBA" id="ARBA00022448"/>
    </source>
</evidence>
<dbReference type="GO" id="GO:0005524">
    <property type="term" value="F:ATP binding"/>
    <property type="evidence" value="ECO:0007669"/>
    <property type="project" value="UniProtKB-KW"/>
</dbReference>
<keyword evidence="7" id="KW-1278">Translocase</keyword>
<dbReference type="InterPro" id="IPR003439">
    <property type="entry name" value="ABC_transporter-like_ATP-bd"/>
</dbReference>
<comment type="subcellular location">
    <subcellularLocation>
        <location evidence="1">Cell membrane</location>
        <topology evidence="1">Peripheral membrane protein</topology>
    </subcellularLocation>
</comment>
<dbReference type="RefSeq" id="WP_028020051.1">
    <property type="nucleotide sequence ID" value="NZ_CABLCA010000002.1"/>
</dbReference>
<dbReference type="FunFam" id="3.40.50.300:FF:000224">
    <property type="entry name" value="Energy-coupling factor transporter ATP-binding protein EcfA"/>
    <property type="match status" value="1"/>
</dbReference>
<evidence type="ECO:0000313" key="11">
    <source>
        <dbReference type="EMBL" id="MDT2545381.1"/>
    </source>
</evidence>
<dbReference type="GO" id="GO:0042626">
    <property type="term" value="F:ATPase-coupled transmembrane transporter activity"/>
    <property type="evidence" value="ECO:0007669"/>
    <property type="project" value="TreeGrafter"/>
</dbReference>
<sequence>MNTIIEVTDFSYRYNEAHEAALKKINFNVQQGDFIAVIGGNGAGKSTLCNALAGLIPNYFVGYYEGTIEIKGKSTSEVGVGELSQTVGLVFQNPFNQLSYTADTVIEELAFGLGNRGLPKEEMLKKINKVAEVVQITDLLDRNPLELSGGQVQRVALAAAIILEPEILLLDECTTQLDPVGSQQIMKTVNELNQKGMTIIMVDHDMEKVAELANKVIVLYEGRIALWDTPENVFTTPNLVDYKVSAPDYYEITKEYSPDSAILTEKTAARMLQEVLKNEDRS</sequence>
<dbReference type="SUPFAM" id="SSF52540">
    <property type="entry name" value="P-loop containing nucleoside triphosphate hydrolases"/>
    <property type="match status" value="1"/>
</dbReference>
<proteinExistence type="inferred from homology"/>
<dbReference type="PROSITE" id="PS50893">
    <property type="entry name" value="ABC_TRANSPORTER_2"/>
    <property type="match status" value="1"/>
</dbReference>
<gene>
    <name evidence="11" type="ORF">P7D69_13605</name>
    <name evidence="10" type="ORF">P7D78_00760</name>
</gene>
<dbReference type="Proteomes" id="UP001254770">
    <property type="component" value="Unassembled WGS sequence"/>
</dbReference>
<protein>
    <submittedName>
        <fullName evidence="10">ABC transporter ATP-binding protein</fullName>
    </submittedName>
</protein>
<dbReference type="Proteomes" id="UP001249240">
    <property type="component" value="Unassembled WGS sequence"/>
</dbReference>
<evidence type="ECO:0000256" key="6">
    <source>
        <dbReference type="ARBA" id="ARBA00022840"/>
    </source>
</evidence>
<evidence type="ECO:0000313" key="10">
    <source>
        <dbReference type="EMBL" id="MDT2536639.1"/>
    </source>
</evidence>
<dbReference type="InterPro" id="IPR027417">
    <property type="entry name" value="P-loop_NTPase"/>
</dbReference>
<evidence type="ECO:0000256" key="1">
    <source>
        <dbReference type="ARBA" id="ARBA00004202"/>
    </source>
</evidence>
<dbReference type="Gene3D" id="3.40.50.300">
    <property type="entry name" value="P-loop containing nucleotide triphosphate hydrolases"/>
    <property type="match status" value="1"/>
</dbReference>
<dbReference type="InterPro" id="IPR003593">
    <property type="entry name" value="AAA+_ATPase"/>
</dbReference>
<keyword evidence="8" id="KW-0472">Membrane</keyword>
<evidence type="ECO:0000256" key="2">
    <source>
        <dbReference type="ARBA" id="ARBA00005417"/>
    </source>
</evidence>
<keyword evidence="4" id="KW-1003">Cell membrane</keyword>
<dbReference type="PANTHER" id="PTHR43553">
    <property type="entry name" value="HEAVY METAL TRANSPORTER"/>
    <property type="match status" value="1"/>
</dbReference>
<dbReference type="Pfam" id="PF00005">
    <property type="entry name" value="ABC_tran"/>
    <property type="match status" value="1"/>
</dbReference>
<evidence type="ECO:0000256" key="5">
    <source>
        <dbReference type="ARBA" id="ARBA00022741"/>
    </source>
</evidence>
<dbReference type="GO" id="GO:0016887">
    <property type="term" value="F:ATP hydrolysis activity"/>
    <property type="evidence" value="ECO:0007669"/>
    <property type="project" value="InterPro"/>
</dbReference>
<evidence type="ECO:0000256" key="8">
    <source>
        <dbReference type="ARBA" id="ARBA00023136"/>
    </source>
</evidence>
<evidence type="ECO:0000313" key="12">
    <source>
        <dbReference type="Proteomes" id="UP001249240"/>
    </source>
</evidence>
<dbReference type="InterPro" id="IPR050095">
    <property type="entry name" value="ECF_ABC_transporter_ATP-bd"/>
</dbReference>
<dbReference type="GeneID" id="67041918"/>
<reference evidence="10" key="1">
    <citation type="submission" date="2023-03" db="EMBL/GenBank/DDBJ databases">
        <authorList>
            <person name="Shen W."/>
            <person name="Cai J."/>
        </authorList>
    </citation>
    <scope>NUCLEOTIDE SEQUENCE</scope>
    <source>
        <strain evidence="10">B646-2</strain>
        <strain evidence="11">Y15</strain>
    </source>
</reference>
<evidence type="ECO:0000259" key="9">
    <source>
        <dbReference type="PROSITE" id="PS50893"/>
    </source>
</evidence>
<feature type="domain" description="ABC transporter" evidence="9">
    <location>
        <begin position="5"/>
        <end position="246"/>
    </location>
</feature>
<evidence type="ECO:0000256" key="4">
    <source>
        <dbReference type="ARBA" id="ARBA00022475"/>
    </source>
</evidence>
<comment type="similarity">
    <text evidence="2">Belongs to the ABC transporter superfamily.</text>
</comment>
<dbReference type="GO" id="GO:0043190">
    <property type="term" value="C:ATP-binding cassette (ABC) transporter complex"/>
    <property type="evidence" value="ECO:0007669"/>
    <property type="project" value="TreeGrafter"/>
</dbReference>
<comment type="caution">
    <text evidence="10">The sequence shown here is derived from an EMBL/GenBank/DDBJ whole genome shotgun (WGS) entry which is preliminary data.</text>
</comment>
<keyword evidence="3" id="KW-0813">Transport</keyword>